<accession>K1VC00</accession>
<organism evidence="1">
    <name type="scientific">human gut metagenome</name>
    <dbReference type="NCBI Taxonomy" id="408170"/>
    <lineage>
        <taxon>unclassified sequences</taxon>
        <taxon>metagenomes</taxon>
        <taxon>organismal metagenomes</taxon>
    </lineage>
</organism>
<name>K1VC00_9ZZZZ</name>
<evidence type="ECO:0000313" key="1">
    <source>
        <dbReference type="EMBL" id="EKC81506.1"/>
    </source>
</evidence>
<protein>
    <recommendedName>
        <fullName evidence="2">Lipoprotein</fullName>
    </recommendedName>
</protein>
<dbReference type="EMBL" id="AJWY01000191">
    <property type="protein sequence ID" value="EKC81506.1"/>
    <property type="molecule type" value="Genomic_DNA"/>
</dbReference>
<sequence length="131" mass="13438">MSVSGRVACDGVTAQAEFTRSAGVWTVSFTSPDSVKGLTVTDDGNTVRYSLDGIEYEYGSSSPQFASAAELLTQCIDSAGTAENVTARKGTDRLTLSGTAGDNSYTLTLDGNGEITGISVGGYTLDCSGNP</sequence>
<proteinExistence type="predicted"/>
<comment type="caution">
    <text evidence="1">The sequence shown here is derived from an EMBL/GenBank/DDBJ whole genome shotgun (WGS) entry which is preliminary data.</text>
</comment>
<gene>
    <name evidence="1" type="ORF">LEA_00271</name>
</gene>
<reference evidence="1" key="1">
    <citation type="journal article" date="2013" name="Environ. Microbiol.">
        <title>Microbiota from the distal guts of lean and obese adolescents exhibit partial functional redundancy besides clear differences in community structure.</title>
        <authorList>
            <person name="Ferrer M."/>
            <person name="Ruiz A."/>
            <person name="Lanza F."/>
            <person name="Haange S.B."/>
            <person name="Oberbach A."/>
            <person name="Till H."/>
            <person name="Bargiela R."/>
            <person name="Campoy C."/>
            <person name="Segura M.T."/>
            <person name="Richter M."/>
            <person name="von Bergen M."/>
            <person name="Seifert J."/>
            <person name="Suarez A."/>
        </authorList>
    </citation>
    <scope>NUCLEOTIDE SEQUENCE</scope>
</reference>
<feature type="non-terminal residue" evidence="1">
    <location>
        <position position="131"/>
    </location>
</feature>
<dbReference type="AlphaFoldDB" id="K1VC00"/>
<evidence type="ECO:0008006" key="2">
    <source>
        <dbReference type="Google" id="ProtNLM"/>
    </source>
</evidence>